<evidence type="ECO:0000256" key="1">
    <source>
        <dbReference type="SAM" id="MobiDB-lite"/>
    </source>
</evidence>
<feature type="region of interest" description="Disordered" evidence="1">
    <location>
        <begin position="99"/>
        <end position="125"/>
    </location>
</feature>
<proteinExistence type="predicted"/>
<sequence>MNARSACPKCEGYGFIHDTVDKHDKRTLFERCKKCNDCNICGGSGIVVGKTACKTCKARGFIHPNSAPSKHPFNNMIACVDCIECKDCVRGIPRHIAKQLPRASPGQQDQTWDPSAIPDGSSPARGKSTLIGSSPFFDSLFTSDLAHFQSKKLLQSKHQTAQQTLVNVVNDAAFSEALKKTIDCPRCAARGWKHESTARHDKKDNIRCKSCINCKACQGKGKVDEDTIPCTSCELSGFFHPVSDERPHDAPPNLRCFYCQVCQNCKGVGVTVVVKKKQLTPQRQPSQPVPVTPPFVPATNPVNAPTPAQPQVPPNIPAPPVLAVVMVKDPSNPGVQIPMVDLPGIGLVPAEQILKMQVPMVVMPAISPPRPQVAPPQGNPQTKNDTHVVDEQELMETSNIVKQVWG</sequence>
<comment type="caution">
    <text evidence="2">The sequence shown here is derived from an EMBL/GenBank/DDBJ whole genome shotgun (WGS) entry which is preliminary data.</text>
</comment>
<name>A0A1Y2CWY6_9FUNG</name>
<organism evidence="2 3">
    <name type="scientific">Rhizoclosmatium globosum</name>
    <dbReference type="NCBI Taxonomy" id="329046"/>
    <lineage>
        <taxon>Eukaryota</taxon>
        <taxon>Fungi</taxon>
        <taxon>Fungi incertae sedis</taxon>
        <taxon>Chytridiomycota</taxon>
        <taxon>Chytridiomycota incertae sedis</taxon>
        <taxon>Chytridiomycetes</taxon>
        <taxon>Chytridiales</taxon>
        <taxon>Chytriomycetaceae</taxon>
        <taxon>Rhizoclosmatium</taxon>
    </lineage>
</organism>
<dbReference type="EMBL" id="MCGO01000005">
    <property type="protein sequence ID" value="ORY51551.1"/>
    <property type="molecule type" value="Genomic_DNA"/>
</dbReference>
<protein>
    <submittedName>
        <fullName evidence="2">Uncharacterized protein</fullName>
    </submittedName>
</protein>
<dbReference type="Proteomes" id="UP000193642">
    <property type="component" value="Unassembled WGS sequence"/>
</dbReference>
<accession>A0A1Y2CWY6</accession>
<keyword evidence="3" id="KW-1185">Reference proteome</keyword>
<gene>
    <name evidence="2" type="ORF">BCR33DRAFT_712582</name>
</gene>
<dbReference type="OrthoDB" id="447042at2759"/>
<reference evidence="2 3" key="1">
    <citation type="submission" date="2016-07" db="EMBL/GenBank/DDBJ databases">
        <title>Pervasive Adenine N6-methylation of Active Genes in Fungi.</title>
        <authorList>
            <consortium name="DOE Joint Genome Institute"/>
            <person name="Mondo S.J."/>
            <person name="Dannebaum R.O."/>
            <person name="Kuo R.C."/>
            <person name="Labutti K."/>
            <person name="Haridas S."/>
            <person name="Kuo A."/>
            <person name="Salamov A."/>
            <person name="Ahrendt S.R."/>
            <person name="Lipzen A."/>
            <person name="Sullivan W."/>
            <person name="Andreopoulos W.B."/>
            <person name="Clum A."/>
            <person name="Lindquist E."/>
            <person name="Daum C."/>
            <person name="Ramamoorthy G.K."/>
            <person name="Gryganskyi A."/>
            <person name="Culley D."/>
            <person name="Magnuson J.K."/>
            <person name="James T.Y."/>
            <person name="O'Malley M.A."/>
            <person name="Stajich J.E."/>
            <person name="Spatafora J.W."/>
            <person name="Visel A."/>
            <person name="Grigoriev I.V."/>
        </authorList>
    </citation>
    <scope>NUCLEOTIDE SEQUENCE [LARGE SCALE GENOMIC DNA]</scope>
    <source>
        <strain evidence="2 3">JEL800</strain>
    </source>
</reference>
<dbReference type="AlphaFoldDB" id="A0A1Y2CWY6"/>
<evidence type="ECO:0000313" key="3">
    <source>
        <dbReference type="Proteomes" id="UP000193642"/>
    </source>
</evidence>
<evidence type="ECO:0000313" key="2">
    <source>
        <dbReference type="EMBL" id="ORY51551.1"/>
    </source>
</evidence>